<proteinExistence type="inferred from homology"/>
<sequence length="482" mass="54122">MGVETVAQRPHAILFPFPAQSHMNSMLKLAKVLHHKGLYISFVNIEFNHRRLLESIGPTALDGTPDFRFEYIPDGLPHFEGGNVSKHFFSIIENSIIKEDFLAPFTCLISKLNDTANSNVPPVTCIISDGFMPFTYAAAEEKGLPIVIFFTVSACGFISFQIVEALKEKGLIPIKDESDLTNGYLDTSIDWIPGMKSIRLRDFSFVTALKESDDISFRFLKETFQKVHKASAIILHTFDALEHELLDTLSSMYPAVHPIGPLQLHLNQMQNDELSSIGCSLWKEETRCLQWLDSQKPNSVIYVNFGSIAVMTKQKLIELGMGLAESKQPFLWIIRPDLVNDDSATLPPEFDEETKERGFIASWCPQEEVLNHPSVGGFLTHCGWGSTIEGISAGVPMLCLPFIGDQATNCRYICTEWEIGFEIDSNVKREIVAELVRELMEGKRSQRMKNKAIEWKILAEKATRPGGSSSMNLDKLISQMLL</sequence>
<comment type="pathway">
    <text evidence="1">Pigment biosynthesis; anthocyanin biosynthesis.</text>
</comment>
<evidence type="ECO:0000256" key="1">
    <source>
        <dbReference type="ARBA" id="ARBA00004935"/>
    </source>
</evidence>
<comment type="similarity">
    <text evidence="2 6">Belongs to the UDP-glycosyltransferase family.</text>
</comment>
<dbReference type="InterPro" id="IPR035595">
    <property type="entry name" value="UDP_glycos_trans_CS"/>
</dbReference>
<evidence type="ECO:0000256" key="7">
    <source>
        <dbReference type="RuleBase" id="RU362057"/>
    </source>
</evidence>
<dbReference type="GO" id="GO:0080043">
    <property type="term" value="F:quercetin 3-O-glucosyltransferase activity"/>
    <property type="evidence" value="ECO:0007669"/>
    <property type="project" value="TreeGrafter"/>
</dbReference>
<dbReference type="UniPathway" id="UPA00009"/>
<keyword evidence="3 6" id="KW-0328">Glycosyltransferase</keyword>
<organism evidence="8">
    <name type="scientific">Rhizophora mucronata</name>
    <name type="common">Asiatic mangrove</name>
    <dbReference type="NCBI Taxonomy" id="61149"/>
    <lineage>
        <taxon>Eukaryota</taxon>
        <taxon>Viridiplantae</taxon>
        <taxon>Streptophyta</taxon>
        <taxon>Embryophyta</taxon>
        <taxon>Tracheophyta</taxon>
        <taxon>Spermatophyta</taxon>
        <taxon>Magnoliopsida</taxon>
        <taxon>eudicotyledons</taxon>
        <taxon>Gunneridae</taxon>
        <taxon>Pentapetalae</taxon>
        <taxon>rosids</taxon>
        <taxon>fabids</taxon>
        <taxon>Malpighiales</taxon>
        <taxon>Rhizophoraceae</taxon>
        <taxon>Rhizophora</taxon>
    </lineage>
</organism>
<evidence type="ECO:0000256" key="6">
    <source>
        <dbReference type="RuleBase" id="RU003718"/>
    </source>
</evidence>
<reference evidence="8" key="1">
    <citation type="submission" date="2018-02" db="EMBL/GenBank/DDBJ databases">
        <title>Rhizophora mucronata_Transcriptome.</title>
        <authorList>
            <person name="Meera S.P."/>
            <person name="Sreeshan A."/>
            <person name="Augustine A."/>
        </authorList>
    </citation>
    <scope>NUCLEOTIDE SEQUENCE</scope>
    <source>
        <tissue evidence="8">Leaf</tissue>
    </source>
</reference>
<evidence type="ECO:0000256" key="5">
    <source>
        <dbReference type="ARBA" id="ARBA00047606"/>
    </source>
</evidence>
<keyword evidence="4 6" id="KW-0808">Transferase</keyword>
<name>A0A2P2IW20_RHIMU</name>
<dbReference type="FunFam" id="3.40.50.2000:FF:000027">
    <property type="entry name" value="Glycosyltransferase"/>
    <property type="match status" value="1"/>
</dbReference>
<dbReference type="FunFam" id="3.40.50.2000:FF:000065">
    <property type="entry name" value="Glycosyltransferase"/>
    <property type="match status" value="1"/>
</dbReference>
<dbReference type="PANTHER" id="PTHR11926:SF1516">
    <property type="entry name" value="GLYCOSYLTRANSFERASE"/>
    <property type="match status" value="1"/>
</dbReference>
<evidence type="ECO:0000313" key="8">
    <source>
        <dbReference type="EMBL" id="MBW85416.1"/>
    </source>
</evidence>
<dbReference type="CDD" id="cd03784">
    <property type="entry name" value="GT1_Gtf-like"/>
    <property type="match status" value="1"/>
</dbReference>
<dbReference type="PANTHER" id="PTHR11926">
    <property type="entry name" value="GLUCOSYL/GLUCURONOSYL TRANSFERASES"/>
    <property type="match status" value="1"/>
</dbReference>
<protein>
    <recommendedName>
        <fullName evidence="7">Glycosyltransferase</fullName>
        <ecNumber evidence="7">2.4.1.-</ecNumber>
    </recommendedName>
</protein>
<dbReference type="GO" id="GO:0080044">
    <property type="term" value="F:quercetin 7-O-glucosyltransferase activity"/>
    <property type="evidence" value="ECO:0007669"/>
    <property type="project" value="TreeGrafter"/>
</dbReference>
<dbReference type="Pfam" id="PF00201">
    <property type="entry name" value="UDPGT"/>
    <property type="match status" value="1"/>
</dbReference>
<comment type="catalytic activity">
    <reaction evidence="5">
        <text>an anthocyanidin + UDP-alpha-D-glucose + H(+) = an anthocyanidin 3-O-beta-D-glucoside + UDP</text>
        <dbReference type="Rhea" id="RHEA:20093"/>
        <dbReference type="ChEBI" id="CHEBI:15378"/>
        <dbReference type="ChEBI" id="CHEBI:16307"/>
        <dbReference type="ChEBI" id="CHEBI:58223"/>
        <dbReference type="ChEBI" id="CHEBI:58885"/>
        <dbReference type="ChEBI" id="CHEBI:143576"/>
        <dbReference type="EC" id="2.4.1.115"/>
    </reaction>
</comment>
<dbReference type="AlphaFoldDB" id="A0A2P2IW20"/>
<dbReference type="GO" id="GO:0047213">
    <property type="term" value="F:anthocyanidin 3-O-glucosyltransferase activity"/>
    <property type="evidence" value="ECO:0007669"/>
    <property type="project" value="UniProtKB-EC"/>
</dbReference>
<dbReference type="SUPFAM" id="SSF53756">
    <property type="entry name" value="UDP-Glycosyltransferase/glycogen phosphorylase"/>
    <property type="match status" value="1"/>
</dbReference>
<evidence type="ECO:0000256" key="3">
    <source>
        <dbReference type="ARBA" id="ARBA00022676"/>
    </source>
</evidence>
<evidence type="ECO:0000256" key="4">
    <source>
        <dbReference type="ARBA" id="ARBA00022679"/>
    </source>
</evidence>
<dbReference type="PROSITE" id="PS00375">
    <property type="entry name" value="UDPGT"/>
    <property type="match status" value="1"/>
</dbReference>
<dbReference type="GO" id="GO:0009718">
    <property type="term" value="P:anthocyanin-containing compound biosynthetic process"/>
    <property type="evidence" value="ECO:0007669"/>
    <property type="project" value="UniProtKB-UniPathway"/>
</dbReference>
<dbReference type="InterPro" id="IPR002213">
    <property type="entry name" value="UDP_glucos_trans"/>
</dbReference>
<dbReference type="EMBL" id="GGEC01004933">
    <property type="protein sequence ID" value="MBW85416.1"/>
    <property type="molecule type" value="Transcribed_RNA"/>
</dbReference>
<dbReference type="EC" id="2.4.1.-" evidence="7"/>
<evidence type="ECO:0000256" key="2">
    <source>
        <dbReference type="ARBA" id="ARBA00009995"/>
    </source>
</evidence>
<dbReference type="Gene3D" id="3.40.50.2000">
    <property type="entry name" value="Glycogen Phosphorylase B"/>
    <property type="match status" value="2"/>
</dbReference>
<accession>A0A2P2IW20</accession>